<dbReference type="VEuPathDB" id="TriTrypDB:LmjF.04.0730"/>
<evidence type="ECO:0000313" key="3">
    <source>
        <dbReference type="EMBL" id="CAC22617.1"/>
    </source>
</evidence>
<dbReference type="PANTHER" id="PTHR13134:SF3">
    <property type="entry name" value="TRAFFICKING PROTEIN PARTICLE COMPLEX SUBUNIT 13"/>
    <property type="match status" value="1"/>
</dbReference>
<evidence type="ECO:0000259" key="2">
    <source>
        <dbReference type="Pfam" id="PF06159"/>
    </source>
</evidence>
<proteinExistence type="predicted"/>
<dbReference type="RefSeq" id="XP_888573.1">
    <property type="nucleotide sequence ID" value="XM_883480.1"/>
</dbReference>
<evidence type="ECO:0000313" key="4">
    <source>
        <dbReference type="Proteomes" id="UP000000542"/>
    </source>
</evidence>
<feature type="compositionally biased region" description="Polar residues" evidence="1">
    <location>
        <begin position="220"/>
        <end position="229"/>
    </location>
</feature>
<dbReference type="VEuPathDB" id="TriTrypDB:LMJFC_040014200"/>
<feature type="compositionally biased region" description="Basic residues" evidence="1">
    <location>
        <begin position="24"/>
        <end position="34"/>
    </location>
</feature>
<feature type="region of interest" description="Disordered" evidence="1">
    <location>
        <begin position="90"/>
        <end position="109"/>
    </location>
</feature>
<gene>
    <name evidence="3" type="ORF">LMJF_04_0730</name>
</gene>
<name>O97215_LEIMA</name>
<keyword evidence="4" id="KW-1185">Reference proteome</keyword>
<dbReference type="InParanoid" id="O97215"/>
<dbReference type="Pfam" id="PF06159">
    <property type="entry name" value="TRAPPC13_N"/>
    <property type="match status" value="1"/>
</dbReference>
<dbReference type="VEuPathDB" id="TriTrypDB:LMJLV39_040012700"/>
<dbReference type="InterPro" id="IPR010378">
    <property type="entry name" value="TRAPPC13"/>
</dbReference>
<dbReference type="KEGG" id="lma:LMJF_04_0730"/>
<evidence type="ECO:0000256" key="1">
    <source>
        <dbReference type="SAM" id="MobiDB-lite"/>
    </source>
</evidence>
<reference evidence="3 4" key="1">
    <citation type="journal article" date="2005" name="Science">
        <title>The genome of the kinetoplastid parasite, Leishmania major.</title>
        <authorList>
            <person name="Ivens A.C."/>
            <person name="Peacock C.S."/>
            <person name="Worthey E.A."/>
            <person name="Murphy L."/>
            <person name="Aggarwal G."/>
            <person name="Berriman M."/>
            <person name="Sisk E."/>
            <person name="Rajandream M.A."/>
            <person name="Adlem E."/>
            <person name="Aert R."/>
            <person name="Anupama A."/>
            <person name="Apostolou Z."/>
            <person name="Attipoe P."/>
            <person name="Bason N."/>
            <person name="Bauser C."/>
            <person name="Beck A."/>
            <person name="Beverley S.M."/>
            <person name="Bianchettin G."/>
            <person name="Borzym K."/>
            <person name="Bothe G."/>
            <person name="Bruschi C.V."/>
            <person name="Collins M."/>
            <person name="Cadag E."/>
            <person name="Ciarloni L."/>
            <person name="Clayton C."/>
            <person name="Coulson R.M."/>
            <person name="Cronin A."/>
            <person name="Cruz A.K."/>
            <person name="Davies R.M."/>
            <person name="De Gaudenzi J."/>
            <person name="Dobson D.E."/>
            <person name="Duesterhoeft A."/>
            <person name="Fazelina G."/>
            <person name="Fosker N."/>
            <person name="Frasch A.C."/>
            <person name="Fraser A."/>
            <person name="Fuchs M."/>
            <person name="Gabel C."/>
            <person name="Goble A."/>
            <person name="Goffeau A."/>
            <person name="Harris D."/>
            <person name="Hertz-Fowler C."/>
            <person name="Hilbert H."/>
            <person name="Horn D."/>
            <person name="Huang Y."/>
            <person name="Klages S."/>
            <person name="Knights A."/>
            <person name="Kube M."/>
            <person name="Larke N."/>
            <person name="Litvin L."/>
            <person name="Lord A."/>
            <person name="Louie T."/>
            <person name="Marra M."/>
            <person name="Masuy D."/>
            <person name="Matthews K."/>
            <person name="Michaeli S."/>
            <person name="Mottram J.C."/>
            <person name="Muller-Auer S."/>
            <person name="Munden H."/>
            <person name="Nelson S."/>
            <person name="Norbertczak H."/>
            <person name="Oliver K."/>
            <person name="O'neil S."/>
            <person name="Pentony M."/>
            <person name="Pohl T.M."/>
            <person name="Price C."/>
            <person name="Purnelle B."/>
            <person name="Quail M.A."/>
            <person name="Rabbinowitsch E."/>
            <person name="Reinhardt R."/>
            <person name="Rieger M."/>
            <person name="Rinta J."/>
            <person name="Robben J."/>
            <person name="Robertson L."/>
            <person name="Ruiz J.C."/>
            <person name="Rutter S."/>
            <person name="Saunders D."/>
            <person name="Schafer M."/>
            <person name="Schein J."/>
            <person name="Schwartz D.C."/>
            <person name="Seeger K."/>
            <person name="Seyler A."/>
            <person name="Sharp S."/>
            <person name="Shin H."/>
            <person name="Sivam D."/>
            <person name="Squares R."/>
            <person name="Squares S."/>
            <person name="Tosato V."/>
            <person name="Vogt C."/>
            <person name="Volckaert G."/>
            <person name="Wambutt R."/>
            <person name="Warren T."/>
            <person name="Wedler H."/>
            <person name="Woodward J."/>
            <person name="Zhou S."/>
            <person name="Zimmermann W."/>
            <person name="Smith D.F."/>
            <person name="Blackwell J.M."/>
            <person name="Stuart K.D."/>
            <person name="Barrell B."/>
            <person name="Myler P.J."/>
        </authorList>
    </citation>
    <scope>NUCLEOTIDE SEQUENCE [LARGE SCALE GENOMIC DNA]</scope>
    <source>
        <strain evidence="4">MHOM/IL/81/Friedlin</strain>
    </source>
</reference>
<accession>O97215</accession>
<feature type="region of interest" description="Disordered" evidence="1">
    <location>
        <begin position="572"/>
        <end position="593"/>
    </location>
</feature>
<sequence length="768" mass="81915">MCVCVCVCGGWQRERGGPLASRIGTRKSSRKGSRARTADCPTHAGQRACSDSRCRRERPPSTPLLLFAPTPLSPLSALLCACSRHVREPQATRHPSSPPCPNHQPPSASAFSLSLSSLMEPLPRQAAMRSPAAPGRVTAAAGPPASSAAQQGAAKGTVAADGTAMLTAPLGLQATVLSQPSFLPSLGEDLGDVTEEGDILFPVLGDPWSRVQRGQPPCSRLTSTSTASPQQQQQQQQPTRGPVTMPVNLCFSTSICVQPVLTLPRKMGALLASEVFRALLCFHNAANYSLTQARIHVGVAQPPAPLRRALLRCTVETLPPKSHYTLVAAAPLSEASTYALAVAVDYYDPSGLQRQLKWNSTFKTEQPIMEVQPRFLRYVRPTWTLAKDQPDGSENDSESEPRSSTASRAYALYQLSIGLKNMSSVPLSLTDSKLVLPSLTHHRGAAVFREVVASDGRVESVQLRKCCSTSSTAAEASRVPAPVLLMPGDTHLLLFTVGILLEELRHATVVHGRGGLMTRRLSPRLASLGYVQWTWRRANGETGTARSAPLRVKELLAEAEVELCVTHVIAESAAHPSTRPPSSKTTASEDGDVAAADPHHHALHQQTPPAPLLAGLPVTAHFKVVNHSNVHRYDVAIKVRVERLAPQWLYTGPTVRLLGLLESASSLTFSLTLLPWQAGWRSISRDAIELVDARTLQAILWPPSATALLQSVSGESDVALGKAASISGDKADGREEATMAATAPAIAAVAMKALPAADADTLCDVLVL</sequence>
<feature type="compositionally biased region" description="Low complexity" evidence="1">
    <location>
        <begin position="139"/>
        <end position="148"/>
    </location>
</feature>
<dbReference type="GO" id="GO:1990072">
    <property type="term" value="C:TRAPPIII protein complex"/>
    <property type="evidence" value="ECO:0000318"/>
    <property type="project" value="GO_Central"/>
</dbReference>
<feature type="region of interest" description="Disordered" evidence="1">
    <location>
        <begin position="19"/>
        <end position="46"/>
    </location>
</feature>
<feature type="domain" description="Trafficking protein particle complex subunit 13 N-terminal" evidence="2">
    <location>
        <begin position="240"/>
        <end position="356"/>
    </location>
</feature>
<dbReference type="STRING" id="5664.O97215"/>
<dbReference type="VEuPathDB" id="TriTrypDB:LMJSD75_040013100"/>
<feature type="region of interest" description="Disordered" evidence="1">
    <location>
        <begin position="211"/>
        <end position="242"/>
    </location>
</feature>
<feature type="region of interest" description="Disordered" evidence="1">
    <location>
        <begin position="124"/>
        <end position="148"/>
    </location>
</feature>
<dbReference type="eggNOG" id="ENOG502S3D8">
    <property type="taxonomic scope" value="Eukaryota"/>
</dbReference>
<protein>
    <recommendedName>
        <fullName evidence="2">Trafficking protein particle complex subunit 13 N-terminal domain-containing protein</fullName>
    </recommendedName>
</protein>
<dbReference type="InterPro" id="IPR055427">
    <property type="entry name" value="TRAPPC13_N"/>
</dbReference>
<dbReference type="Proteomes" id="UP000000542">
    <property type="component" value="Chromosome 4"/>
</dbReference>
<dbReference type="PANTHER" id="PTHR13134">
    <property type="entry name" value="TRAFFICKING PROTEIN PARTICLE COMPLEX SUBUNIT 13"/>
    <property type="match status" value="1"/>
</dbReference>
<dbReference type="EMBL" id="FR796400">
    <property type="protein sequence ID" value="CAC22617.1"/>
    <property type="molecule type" value="Genomic_DNA"/>
</dbReference>
<dbReference type="HOGENOM" id="CLU_363881_0_0_1"/>
<reference evidence="3 4" key="2">
    <citation type="journal article" date="2011" name="Genome Res.">
        <title>Chromosome and gene copy number variation allow major structural change between species and strains of Leishmania.</title>
        <authorList>
            <person name="Rogers M.B."/>
            <person name="Hilley J.D."/>
            <person name="Dickens N.J."/>
            <person name="Wilkes J."/>
            <person name="Bates P.A."/>
            <person name="Depledge D.P."/>
            <person name="Harris D."/>
            <person name="Her Y."/>
            <person name="Herzyk P."/>
            <person name="Imamura H."/>
            <person name="Otto T.D."/>
            <person name="Sanders M."/>
            <person name="Seeger K."/>
            <person name="Dujardin J.C."/>
            <person name="Berriman M."/>
            <person name="Smith D.F."/>
            <person name="Hertz-Fowler C."/>
            <person name="Mottram J.C."/>
        </authorList>
    </citation>
    <scope>NUCLEOTIDE SEQUENCE [LARGE SCALE GENOMIC DNA]</scope>
    <source>
        <strain evidence="4">MHOM/IL/81/Friedlin</strain>
    </source>
</reference>
<dbReference type="OMA" id="LPWQAGW"/>
<feature type="region of interest" description="Disordered" evidence="1">
    <location>
        <begin position="386"/>
        <end position="405"/>
    </location>
</feature>
<organism evidence="3 4">
    <name type="scientific">Leishmania major</name>
    <dbReference type="NCBI Taxonomy" id="5664"/>
    <lineage>
        <taxon>Eukaryota</taxon>
        <taxon>Discoba</taxon>
        <taxon>Euglenozoa</taxon>
        <taxon>Kinetoplastea</taxon>
        <taxon>Metakinetoplastina</taxon>
        <taxon>Trypanosomatida</taxon>
        <taxon>Trypanosomatidae</taxon>
        <taxon>Leishmaniinae</taxon>
        <taxon>Leishmania</taxon>
    </lineage>
</organism>
<dbReference type="AlphaFoldDB" id="O97215"/>
<dbReference type="GeneID" id="3684939"/>